<reference evidence="2 3" key="1">
    <citation type="submission" date="2018-12" db="EMBL/GenBank/DDBJ databases">
        <title>Draft genome sequence of Embleya hyalina NBRC 13850T.</title>
        <authorList>
            <person name="Komaki H."/>
            <person name="Hosoyama A."/>
            <person name="Kimura A."/>
            <person name="Ichikawa N."/>
            <person name="Tamura T."/>
        </authorList>
    </citation>
    <scope>NUCLEOTIDE SEQUENCE [LARGE SCALE GENOMIC DNA]</scope>
    <source>
        <strain evidence="2 3">NBRC 13850</strain>
    </source>
</reference>
<proteinExistence type="predicted"/>
<sequence>MGEHEGDKDFGQQKPSPDGSKPAPVPGRHKKDDPKDGK</sequence>
<gene>
    <name evidence="2" type="ORF">EHYA_05498</name>
</gene>
<protein>
    <submittedName>
        <fullName evidence="2">Uncharacterized protein</fullName>
    </submittedName>
</protein>
<comment type="caution">
    <text evidence="2">The sequence shown here is derived from an EMBL/GenBank/DDBJ whole genome shotgun (WGS) entry which is preliminary data.</text>
</comment>
<evidence type="ECO:0000313" key="3">
    <source>
        <dbReference type="Proteomes" id="UP000286931"/>
    </source>
</evidence>
<evidence type="ECO:0000256" key="1">
    <source>
        <dbReference type="SAM" id="MobiDB-lite"/>
    </source>
</evidence>
<name>A0A401YTA1_9ACTN</name>
<feature type="region of interest" description="Disordered" evidence="1">
    <location>
        <begin position="1"/>
        <end position="38"/>
    </location>
</feature>
<feature type="compositionally biased region" description="Basic and acidic residues" evidence="1">
    <location>
        <begin position="1"/>
        <end position="11"/>
    </location>
</feature>
<dbReference type="Proteomes" id="UP000286931">
    <property type="component" value="Unassembled WGS sequence"/>
</dbReference>
<dbReference type="AlphaFoldDB" id="A0A401YTA1"/>
<evidence type="ECO:0000313" key="2">
    <source>
        <dbReference type="EMBL" id="GCD97802.1"/>
    </source>
</evidence>
<dbReference type="EMBL" id="BIFH01000025">
    <property type="protein sequence ID" value="GCD97802.1"/>
    <property type="molecule type" value="Genomic_DNA"/>
</dbReference>
<organism evidence="2 3">
    <name type="scientific">Embleya hyalina</name>
    <dbReference type="NCBI Taxonomy" id="516124"/>
    <lineage>
        <taxon>Bacteria</taxon>
        <taxon>Bacillati</taxon>
        <taxon>Actinomycetota</taxon>
        <taxon>Actinomycetes</taxon>
        <taxon>Kitasatosporales</taxon>
        <taxon>Streptomycetaceae</taxon>
        <taxon>Embleya</taxon>
    </lineage>
</organism>
<accession>A0A401YTA1</accession>
<keyword evidence="3" id="KW-1185">Reference proteome</keyword>